<dbReference type="GO" id="GO:0016740">
    <property type="term" value="F:transferase activity"/>
    <property type="evidence" value="ECO:0007669"/>
    <property type="project" value="UniProtKB-KW"/>
</dbReference>
<reference evidence="1" key="1">
    <citation type="journal article" date="2011" name="J. Clin. Microbiol.">
        <title>Discrimination of Major Capsular Types of Campylobacter jejuni by Multiplex PCR.</title>
        <authorList>
            <person name="Poly F."/>
            <person name="Serichatalergs O."/>
            <person name="Schulman M."/>
            <person name="Ju J."/>
            <person name="Cates C.N."/>
            <person name="Kanipes M."/>
            <person name="Mason C."/>
            <person name="Guerry P."/>
        </authorList>
    </citation>
    <scope>NUCLEOTIDE SEQUENCE</scope>
    <source>
        <strain evidence="1">ATCC 43442</strain>
    </source>
</reference>
<proteinExistence type="predicted"/>
<evidence type="ECO:0000313" key="1">
    <source>
        <dbReference type="EMBL" id="ADZ76278.1"/>
    </source>
</evidence>
<gene>
    <name evidence="1" type="ORF">HS15.14</name>
</gene>
<accession>F2X7A8</accession>
<dbReference type="Gene3D" id="3.40.50.11350">
    <property type="match status" value="1"/>
</dbReference>
<protein>
    <submittedName>
        <fullName evidence="1">Putative sugar transferase</fullName>
    </submittedName>
</protein>
<dbReference type="AlphaFoldDB" id="F2X7A8"/>
<organism evidence="1">
    <name type="scientific">Campylobacter jejuni subsp. jejuni</name>
    <dbReference type="NCBI Taxonomy" id="32022"/>
    <lineage>
        <taxon>Bacteria</taxon>
        <taxon>Pseudomonadati</taxon>
        <taxon>Campylobacterota</taxon>
        <taxon>Epsilonproteobacteria</taxon>
        <taxon>Campylobacterales</taxon>
        <taxon>Campylobacteraceae</taxon>
        <taxon>Campylobacter</taxon>
    </lineage>
</organism>
<keyword evidence="1" id="KW-0808">Transferase</keyword>
<dbReference type="EMBL" id="HQ343272">
    <property type="protein sequence ID" value="ADZ76278.1"/>
    <property type="molecule type" value="Genomic_DNA"/>
</dbReference>
<sequence length="586" mass="70495">MKKYKRKLIISNRDDGFGERMCSLLNAMYISKILNFHFGFVWKNKVDSLLYQYKKTDRYLCCNDCIDKEEIFHSDFIKKFHYDTIPSSIIHSFFKMKGKSIYILKNKPYEYSFGHQSCQEDLSTIFSDVKERQYRKLLRKSWNEIQFSLNFRHIMLEAEKVAKMFEKGFVAIHIRSGDIVFEFKGYSRWLMFSAYKAVSFNLIASVIKYKLNYIENIIIFSDDTDSSKILKKYCDNKIFLAEEFLCDKHLSNDERSFFEIILMSKAQEIYHSGNSGFSRLACFIGVSRSICIYKYFSKIQQYNFILDNIDELRLSRQQKAYPYFMLFIFAREMKLSKKKQMFFLEKGYEEDKNNKVFILSQIEIYFSLCDYEKANQIIKEIVYKNEFMSFLEMLITKSYDLGCYDNFVLFHSYLLNMNGFLLKKYPYIALVSYLIAQDIYLNFKKLSNSYHHLHMLFLELLYQNQDIFQFLIDTHFYKLNIKFQKFSSKDYFDIMYLLKNNATVRVKQSLAYKIGYGFIGANGWVQRLYFFYHLNNVLLRHRANIKEFKNFIKNKDKCLIKRNEGVLYGIAKIKELSFVSIWRRNY</sequence>
<name>F2X7A8_CAMJU</name>